<dbReference type="InterPro" id="IPR050307">
    <property type="entry name" value="Sterol_Desaturase_Related"/>
</dbReference>
<keyword evidence="8" id="KW-1185">Reference proteome</keyword>
<feature type="domain" description="Fatty acid hydroxylase" evidence="6">
    <location>
        <begin position="131"/>
        <end position="265"/>
    </location>
</feature>
<comment type="subcellular location">
    <subcellularLocation>
        <location evidence="1">Membrane</location>
    </subcellularLocation>
</comment>
<evidence type="ECO:0000313" key="8">
    <source>
        <dbReference type="Proteomes" id="UP000694421"/>
    </source>
</evidence>
<dbReference type="InterPro" id="IPR006694">
    <property type="entry name" value="Fatty_acid_hydroxylase"/>
</dbReference>
<dbReference type="Proteomes" id="UP000694421">
    <property type="component" value="Unplaced"/>
</dbReference>
<accession>A0A8D0C8D9</accession>
<dbReference type="AlphaFoldDB" id="A0A8D0C8D9"/>
<keyword evidence="4 5" id="KW-0472">Membrane</keyword>
<dbReference type="GO" id="GO:0008203">
    <property type="term" value="P:cholesterol metabolic process"/>
    <property type="evidence" value="ECO:0007669"/>
    <property type="project" value="Ensembl"/>
</dbReference>
<dbReference type="OMA" id="VPWLYKT"/>
<evidence type="ECO:0000256" key="1">
    <source>
        <dbReference type="ARBA" id="ARBA00004370"/>
    </source>
</evidence>
<dbReference type="Pfam" id="PF04116">
    <property type="entry name" value="FA_hydroxylase"/>
    <property type="match status" value="1"/>
</dbReference>
<dbReference type="GO" id="GO:0008610">
    <property type="term" value="P:lipid biosynthetic process"/>
    <property type="evidence" value="ECO:0007669"/>
    <property type="project" value="InterPro"/>
</dbReference>
<dbReference type="Ensembl" id="ENSSMRT00000020132.1">
    <property type="protein sequence ID" value="ENSSMRP00000017192.1"/>
    <property type="gene ID" value="ENSSMRG00000013396.1"/>
</dbReference>
<evidence type="ECO:0000313" key="7">
    <source>
        <dbReference type="Ensembl" id="ENSSMRP00000017192.1"/>
    </source>
</evidence>
<evidence type="ECO:0000256" key="2">
    <source>
        <dbReference type="ARBA" id="ARBA00022692"/>
    </source>
</evidence>
<name>A0A8D0C8D9_SALMN</name>
<dbReference type="GO" id="GO:0035754">
    <property type="term" value="P:B cell chemotaxis"/>
    <property type="evidence" value="ECO:0007669"/>
    <property type="project" value="Ensembl"/>
</dbReference>
<evidence type="ECO:0000256" key="4">
    <source>
        <dbReference type="ARBA" id="ARBA00023136"/>
    </source>
</evidence>
<protein>
    <submittedName>
        <fullName evidence="7">Cholesterol 25-hydroxylase</fullName>
    </submittedName>
</protein>
<keyword evidence="2 5" id="KW-0812">Transmembrane</keyword>
<feature type="transmembrane region" description="Helical" evidence="5">
    <location>
        <begin position="40"/>
        <end position="64"/>
    </location>
</feature>
<dbReference type="GO" id="GO:0090206">
    <property type="term" value="P:negative regulation of cholesterol metabolic process"/>
    <property type="evidence" value="ECO:0007669"/>
    <property type="project" value="Ensembl"/>
</dbReference>
<dbReference type="GO" id="GO:0005506">
    <property type="term" value="F:iron ion binding"/>
    <property type="evidence" value="ECO:0007669"/>
    <property type="project" value="InterPro"/>
</dbReference>
<evidence type="ECO:0000259" key="6">
    <source>
        <dbReference type="Pfam" id="PF04116"/>
    </source>
</evidence>
<dbReference type="GO" id="GO:1903914">
    <property type="term" value="P:negative regulation of fusion of virus membrane with host plasma membrane"/>
    <property type="evidence" value="ECO:0007669"/>
    <property type="project" value="Ensembl"/>
</dbReference>
<feature type="transmembrane region" description="Helical" evidence="5">
    <location>
        <begin position="85"/>
        <end position="111"/>
    </location>
</feature>
<reference evidence="7" key="1">
    <citation type="submission" date="2025-08" db="UniProtKB">
        <authorList>
            <consortium name="Ensembl"/>
        </authorList>
    </citation>
    <scope>IDENTIFICATION</scope>
</reference>
<keyword evidence="3 5" id="KW-1133">Transmembrane helix</keyword>
<evidence type="ECO:0000256" key="5">
    <source>
        <dbReference type="SAM" id="Phobius"/>
    </source>
</evidence>
<dbReference type="GO" id="GO:0016020">
    <property type="term" value="C:membrane"/>
    <property type="evidence" value="ECO:0007669"/>
    <property type="project" value="UniProtKB-SubCell"/>
</dbReference>
<dbReference type="PANTHER" id="PTHR11863">
    <property type="entry name" value="STEROL DESATURASE"/>
    <property type="match status" value="1"/>
</dbReference>
<feature type="transmembrane region" description="Helical" evidence="5">
    <location>
        <begin position="123"/>
        <end position="147"/>
    </location>
</feature>
<dbReference type="GO" id="GO:0034340">
    <property type="term" value="P:response to type I interferon"/>
    <property type="evidence" value="ECO:0007669"/>
    <property type="project" value="Ensembl"/>
</dbReference>
<evidence type="ECO:0000256" key="3">
    <source>
        <dbReference type="ARBA" id="ARBA00022989"/>
    </source>
</evidence>
<reference evidence="7" key="2">
    <citation type="submission" date="2025-09" db="UniProtKB">
        <authorList>
            <consortium name="Ensembl"/>
        </authorList>
    </citation>
    <scope>IDENTIFICATION</scope>
</reference>
<proteinExistence type="predicted"/>
<organism evidence="7 8">
    <name type="scientific">Salvator merianae</name>
    <name type="common">Argentine black and white tegu</name>
    <name type="synonym">Tupinambis merianae</name>
    <dbReference type="NCBI Taxonomy" id="96440"/>
    <lineage>
        <taxon>Eukaryota</taxon>
        <taxon>Metazoa</taxon>
        <taxon>Chordata</taxon>
        <taxon>Craniata</taxon>
        <taxon>Vertebrata</taxon>
        <taxon>Euteleostomi</taxon>
        <taxon>Lepidosauria</taxon>
        <taxon>Squamata</taxon>
        <taxon>Bifurcata</taxon>
        <taxon>Unidentata</taxon>
        <taxon>Episquamata</taxon>
        <taxon>Laterata</taxon>
        <taxon>Teiioidea</taxon>
        <taxon>Teiidae</taxon>
        <taxon>Salvator</taxon>
    </lineage>
</organism>
<sequence>MVQWHSHSHNHSAPYHSDTLVLQPLWDLVRMQAPLLRSPFFPGLFSFTIYMIFCLPFIALDILSPRFPALRKYKLQPQSSPTLDMMLLCMAQNVYHYAVCIFPVTIAHWYWRPVHLPLRAPGFFTLLLDVTLCLLLFDFFYFVWHVLHHKVPWLYKTFHKLHHKHVSTFALTAQYSSMWELLWLGFFSTIGPVLLKCHPLTEMTFFIVNIWFAVEDHSGYDLPWSTHRLIPFGLYGGAPHHDLHHLRFKVNYAPFFTHWDHLFGTFSHSLVGSGASEKPSKD</sequence>
<dbReference type="GO" id="GO:0001567">
    <property type="term" value="F:cholesterol 25-hydroxylase activity"/>
    <property type="evidence" value="ECO:0007669"/>
    <property type="project" value="Ensembl"/>
</dbReference>
<dbReference type="GeneTree" id="ENSGT00940000162142"/>